<evidence type="ECO:0000256" key="1">
    <source>
        <dbReference type="ARBA" id="ARBA00022723"/>
    </source>
</evidence>
<dbReference type="RefSeq" id="WP_189651887.1">
    <property type="nucleotide sequence ID" value="NZ_BMRC01000022.1"/>
</dbReference>
<dbReference type="Proteomes" id="UP001589647">
    <property type="component" value="Unassembled WGS sequence"/>
</dbReference>
<keyword evidence="1" id="KW-0479">Metal-binding</keyword>
<evidence type="ECO:0000313" key="4">
    <source>
        <dbReference type="EMBL" id="MFB9209178.1"/>
    </source>
</evidence>
<dbReference type="InterPro" id="IPR052170">
    <property type="entry name" value="M29_Exopeptidase"/>
</dbReference>
<protein>
    <recommendedName>
        <fullName evidence="3">Crocagin biosynthetic protein CgnE/B domain-containing protein</fullName>
    </recommendedName>
</protein>
<organism evidence="4 5">
    <name type="scientific">Nonomuraea spiralis</name>
    <dbReference type="NCBI Taxonomy" id="46182"/>
    <lineage>
        <taxon>Bacteria</taxon>
        <taxon>Bacillati</taxon>
        <taxon>Actinomycetota</taxon>
        <taxon>Actinomycetes</taxon>
        <taxon>Streptosporangiales</taxon>
        <taxon>Streptosporangiaceae</taxon>
        <taxon>Nonomuraea</taxon>
    </lineage>
</organism>
<reference evidence="4 5" key="1">
    <citation type="submission" date="2024-09" db="EMBL/GenBank/DDBJ databases">
        <authorList>
            <person name="Sun Q."/>
            <person name="Mori K."/>
        </authorList>
    </citation>
    <scope>NUCLEOTIDE SEQUENCE [LARGE SCALE GENOMIC DNA]</scope>
    <source>
        <strain evidence="4 5">CCM 3426</strain>
    </source>
</reference>
<feature type="domain" description="Crocagin biosynthetic protein CgnE/B" evidence="3">
    <location>
        <begin position="227"/>
        <end position="301"/>
    </location>
</feature>
<dbReference type="SUPFAM" id="SSF144052">
    <property type="entry name" value="Thermophilic metalloprotease-like"/>
    <property type="match status" value="1"/>
</dbReference>
<dbReference type="Pfam" id="PF26231">
    <property type="entry name" value="CgnE_B"/>
    <property type="match status" value="1"/>
</dbReference>
<feature type="compositionally biased region" description="Basic and acidic residues" evidence="2">
    <location>
        <begin position="333"/>
        <end position="343"/>
    </location>
</feature>
<comment type="caution">
    <text evidence="4">The sequence shown here is derived from an EMBL/GenBank/DDBJ whole genome shotgun (WGS) entry which is preliminary data.</text>
</comment>
<dbReference type="PANTHER" id="PTHR34448:SF1">
    <property type="entry name" value="BLL6088 PROTEIN"/>
    <property type="match status" value="1"/>
</dbReference>
<evidence type="ECO:0000313" key="5">
    <source>
        <dbReference type="Proteomes" id="UP001589647"/>
    </source>
</evidence>
<evidence type="ECO:0000256" key="2">
    <source>
        <dbReference type="SAM" id="MobiDB-lite"/>
    </source>
</evidence>
<dbReference type="PANTHER" id="PTHR34448">
    <property type="entry name" value="AMINOPEPTIDASE"/>
    <property type="match status" value="1"/>
</dbReference>
<feature type="region of interest" description="Disordered" evidence="2">
    <location>
        <begin position="330"/>
        <end position="350"/>
    </location>
</feature>
<sequence length="372" mass="40335">MAAEVTAEAWAGVSALLDSYLRISAADQLVILYTAECRPPAAWILVAAQELGLSPVALAMRPMKDPGLASRLREALLPSVRLSNRVVILTLEKNSVSHFAVLQEAQDLLGDDRCDVVRVTNAGSELFSHAFNTTPGELSAYNASLYGRLRAARKVTIRTPRGTHLEIELDHERFTWTSNRGTLRKGSFLVLPAGELATYPARINGRLVADAAFNANIYTTLDSRLGARPVTVDIVEGQAVDFSCDDAQVAELIEMCWAVPHARRVGELGFGTNAGIDRLVPLNSHINERFPGVHIGFGEHNQPLQIVDYRCDVHFDLIATGGIVTLDDGSEIDLSRPADDGTPHPDGVNDEDIDGDCCALSFDQCRVLSLPA</sequence>
<accession>A0ABV5IYT4</accession>
<dbReference type="InterPro" id="IPR058799">
    <property type="entry name" value="CgnE_B"/>
</dbReference>
<dbReference type="EMBL" id="JBHMEI010000095">
    <property type="protein sequence ID" value="MFB9209178.1"/>
    <property type="molecule type" value="Genomic_DNA"/>
</dbReference>
<proteinExistence type="predicted"/>
<gene>
    <name evidence="4" type="ORF">ACFFV7_48905</name>
</gene>
<keyword evidence="5" id="KW-1185">Reference proteome</keyword>
<name>A0ABV5IYT4_9ACTN</name>
<evidence type="ECO:0000259" key="3">
    <source>
        <dbReference type="Pfam" id="PF26231"/>
    </source>
</evidence>